<accession>A0ABT9VJ81</accession>
<keyword evidence="2" id="KW-0378">Hydrolase</keyword>
<dbReference type="Gene3D" id="3.40.50.1820">
    <property type="entry name" value="alpha/beta hydrolase"/>
    <property type="match status" value="1"/>
</dbReference>
<proteinExistence type="predicted"/>
<comment type="caution">
    <text evidence="2">The sequence shown here is derived from an EMBL/GenBank/DDBJ whole genome shotgun (WGS) entry which is preliminary data.</text>
</comment>
<dbReference type="InterPro" id="IPR051044">
    <property type="entry name" value="MAG_DAG_Lipase"/>
</dbReference>
<dbReference type="Proteomes" id="UP001224359">
    <property type="component" value="Unassembled WGS sequence"/>
</dbReference>
<dbReference type="InterPro" id="IPR000073">
    <property type="entry name" value="AB_hydrolase_1"/>
</dbReference>
<gene>
    <name evidence="2" type="ORF">J2S77_002917</name>
</gene>
<dbReference type="InterPro" id="IPR029058">
    <property type="entry name" value="AB_hydrolase_fold"/>
</dbReference>
<feature type="domain" description="Serine aminopeptidase S33" evidence="1">
    <location>
        <begin position="10"/>
        <end position="242"/>
    </location>
</feature>
<dbReference type="PRINTS" id="PR00111">
    <property type="entry name" value="ABHYDROLASE"/>
</dbReference>
<dbReference type="EMBL" id="JAUSTQ010000023">
    <property type="protein sequence ID" value="MDQ0160910.1"/>
    <property type="molecule type" value="Genomic_DNA"/>
</dbReference>
<dbReference type="Pfam" id="PF12146">
    <property type="entry name" value="Hydrolase_4"/>
    <property type="match status" value="1"/>
</dbReference>
<name>A0ABT9VJ81_9BACI</name>
<dbReference type="RefSeq" id="WP_306978492.1">
    <property type="nucleotide sequence ID" value="NZ_JAUSTQ010000023.1"/>
</dbReference>
<reference evidence="2 3" key="1">
    <citation type="submission" date="2023-07" db="EMBL/GenBank/DDBJ databases">
        <title>Genomic Encyclopedia of Type Strains, Phase IV (KMG-IV): sequencing the most valuable type-strain genomes for metagenomic binning, comparative biology and taxonomic classification.</title>
        <authorList>
            <person name="Goeker M."/>
        </authorList>
    </citation>
    <scope>NUCLEOTIDE SEQUENCE [LARGE SCALE GENOMIC DNA]</scope>
    <source>
        <strain evidence="2 3">DSM 16460</strain>
    </source>
</reference>
<dbReference type="PANTHER" id="PTHR11614">
    <property type="entry name" value="PHOSPHOLIPASE-RELATED"/>
    <property type="match status" value="1"/>
</dbReference>
<protein>
    <submittedName>
        <fullName evidence="2">Lysophospholipase</fullName>
        <ecNumber evidence="2">3.1.1.5</ecNumber>
    </submittedName>
</protein>
<keyword evidence="3" id="KW-1185">Reference proteome</keyword>
<organism evidence="2 3">
    <name type="scientific">Alkalibacillus salilacus</name>
    <dbReference type="NCBI Taxonomy" id="284582"/>
    <lineage>
        <taxon>Bacteria</taxon>
        <taxon>Bacillati</taxon>
        <taxon>Bacillota</taxon>
        <taxon>Bacilli</taxon>
        <taxon>Bacillales</taxon>
        <taxon>Bacillaceae</taxon>
        <taxon>Alkalibacillus</taxon>
    </lineage>
</organism>
<sequence length="265" mass="30325">MVVHKSRGGEAVIVIVHGAFEHSGRYEWLISQWNDAGYHVIVGDLPGHGESEGKRGHVDSFDEYIKTVQTWLDEAKYFELPIFLLGHSMGGLIVIRTLEEMNESVSGVILSSPGLGMKTGPSKLVYHLSKVFDQLMPSIQFKTNVTPQLATRNGTFHVQDESDPLFLHKVSVRWFHEFERAIDQAFKQIRYYPDLPTLFMQAGEDRLISISAVEKFFNKLAVQDKKYYIWPDLYHEVFNEPERDEVFKVAKDFTNALLSRSQEGS</sequence>
<evidence type="ECO:0000259" key="1">
    <source>
        <dbReference type="Pfam" id="PF12146"/>
    </source>
</evidence>
<evidence type="ECO:0000313" key="3">
    <source>
        <dbReference type="Proteomes" id="UP001224359"/>
    </source>
</evidence>
<dbReference type="GO" id="GO:0004622">
    <property type="term" value="F:phosphatidylcholine lysophospholipase activity"/>
    <property type="evidence" value="ECO:0007669"/>
    <property type="project" value="UniProtKB-EC"/>
</dbReference>
<dbReference type="InterPro" id="IPR022742">
    <property type="entry name" value="Hydrolase_4"/>
</dbReference>
<dbReference type="EC" id="3.1.1.5" evidence="2"/>
<evidence type="ECO:0000313" key="2">
    <source>
        <dbReference type="EMBL" id="MDQ0160910.1"/>
    </source>
</evidence>
<dbReference type="SUPFAM" id="SSF53474">
    <property type="entry name" value="alpha/beta-Hydrolases"/>
    <property type="match status" value="1"/>
</dbReference>